<organism evidence="1 2">
    <name type="scientific">Pectobacterium brasiliense</name>
    <dbReference type="NCBI Taxonomy" id="180957"/>
    <lineage>
        <taxon>Bacteria</taxon>
        <taxon>Pseudomonadati</taxon>
        <taxon>Pseudomonadota</taxon>
        <taxon>Gammaproteobacteria</taxon>
        <taxon>Enterobacterales</taxon>
        <taxon>Pectobacteriaceae</taxon>
        <taxon>Pectobacterium</taxon>
    </lineage>
</organism>
<dbReference type="RefSeq" id="WP_205559694.1">
    <property type="nucleotide sequence ID" value="NZ_JACGEP010000043.1"/>
</dbReference>
<evidence type="ECO:0000313" key="2">
    <source>
        <dbReference type="Proteomes" id="UP000768524"/>
    </source>
</evidence>
<protein>
    <submittedName>
        <fullName evidence="1">Uncharacterized protein</fullName>
    </submittedName>
</protein>
<dbReference type="EMBL" id="JACGEP010000043">
    <property type="protein sequence ID" value="MBN3053077.1"/>
    <property type="molecule type" value="Genomic_DNA"/>
</dbReference>
<sequence length="61" mass="7203">MKIITQRDLAQAHKIRDELIKQGKLKNPLDLSGDAERRDLRKKFLKEQRKAELDGYELDII</sequence>
<name>A0AAE3BFJ7_9GAMM</name>
<accession>A0AAE3BFJ7</accession>
<gene>
    <name evidence="1" type="ORF">H4F45_16655</name>
</gene>
<proteinExistence type="predicted"/>
<evidence type="ECO:0000313" key="1">
    <source>
        <dbReference type="EMBL" id="MBN3053077.1"/>
    </source>
</evidence>
<comment type="caution">
    <text evidence="1">The sequence shown here is derived from an EMBL/GenBank/DDBJ whole genome shotgun (WGS) entry which is preliminary data.</text>
</comment>
<dbReference type="AlphaFoldDB" id="A0AAE3BFJ7"/>
<dbReference type="Proteomes" id="UP000768524">
    <property type="component" value="Unassembled WGS sequence"/>
</dbReference>
<reference evidence="1" key="1">
    <citation type="submission" date="2020-07" db="EMBL/GenBank/DDBJ databases">
        <title>A pangenomic view of the genus Pectobacterium provides insights into genome organization, phylogeny, and virulence.</title>
        <authorList>
            <person name="Jonkheer E."/>
            <person name="Brankovics B."/>
            <person name="Houwers I."/>
            <person name="Van Der Wolf J."/>
            <person name="Bonants P."/>
            <person name="Vreeburg R."/>
            <person name="Bollema R."/>
            <person name="De Haan J."/>
            <person name="Berke L."/>
            <person name="De Ridder D."/>
            <person name="Smit S."/>
            <person name="Van Der Lee T.A.J."/>
        </authorList>
    </citation>
    <scope>NUCLEOTIDE SEQUENCE</scope>
    <source>
        <strain evidence="1">NAK:433</strain>
    </source>
</reference>